<evidence type="ECO:0000256" key="14">
    <source>
        <dbReference type="ARBA" id="ARBA00023161"/>
    </source>
</evidence>
<feature type="compositionally biased region" description="Low complexity" evidence="18">
    <location>
        <begin position="758"/>
        <end position="772"/>
    </location>
</feature>
<dbReference type="SMART" id="SM01044">
    <property type="entry name" value="Btz"/>
    <property type="match status" value="1"/>
</dbReference>
<evidence type="ECO:0000256" key="17">
    <source>
        <dbReference type="ARBA" id="ARBA00023273"/>
    </source>
</evidence>
<keyword evidence="11" id="KW-0509">mRNA transport</keyword>
<dbReference type="GO" id="GO:0016607">
    <property type="term" value="C:nuclear speck"/>
    <property type="evidence" value="ECO:0007669"/>
    <property type="project" value="UniProtKB-SubCell"/>
</dbReference>
<protein>
    <recommendedName>
        <fullName evidence="6">Protein CASC3</fullName>
    </recommendedName>
</protein>
<feature type="compositionally biased region" description="Low complexity" evidence="18">
    <location>
        <begin position="212"/>
        <end position="223"/>
    </location>
</feature>
<keyword evidence="15" id="KW-0508">mRNA splicing</keyword>
<feature type="compositionally biased region" description="Polar residues" evidence="18">
    <location>
        <begin position="673"/>
        <end position="682"/>
    </location>
</feature>
<comment type="similarity">
    <text evidence="5">Belongs to the CASC3 family.</text>
</comment>
<feature type="compositionally biased region" description="Pro residues" evidence="18">
    <location>
        <begin position="944"/>
        <end position="953"/>
    </location>
</feature>
<keyword evidence="9" id="KW-0507">mRNA processing</keyword>
<proteinExistence type="inferred from homology"/>
<feature type="compositionally biased region" description="Polar residues" evidence="18">
    <location>
        <begin position="520"/>
        <end position="532"/>
    </location>
</feature>
<dbReference type="GO" id="GO:0006397">
    <property type="term" value="P:mRNA processing"/>
    <property type="evidence" value="ECO:0007669"/>
    <property type="project" value="UniProtKB-KW"/>
</dbReference>
<evidence type="ECO:0000256" key="2">
    <source>
        <dbReference type="ARBA" id="ARBA00004279"/>
    </source>
</evidence>
<feature type="compositionally biased region" description="Acidic residues" evidence="18">
    <location>
        <begin position="257"/>
        <end position="273"/>
    </location>
</feature>
<comment type="caution">
    <text evidence="20">The sequence shown here is derived from an EMBL/GenBank/DDBJ whole genome shotgun (WGS) entry which is preliminary data.</text>
</comment>
<dbReference type="GO" id="GO:0030425">
    <property type="term" value="C:dendrite"/>
    <property type="evidence" value="ECO:0007669"/>
    <property type="project" value="UniProtKB-SubCell"/>
</dbReference>
<keyword evidence="8" id="KW-0963">Cytoplasm</keyword>
<dbReference type="GO" id="GO:0048471">
    <property type="term" value="C:perinuclear region of cytoplasm"/>
    <property type="evidence" value="ECO:0007669"/>
    <property type="project" value="UniProtKB-SubCell"/>
</dbReference>
<evidence type="ECO:0000313" key="20">
    <source>
        <dbReference type="EMBL" id="CAI6358903.1"/>
    </source>
</evidence>
<accession>A0AAV0WT97</accession>
<feature type="compositionally biased region" description="Polar residues" evidence="18">
    <location>
        <begin position="691"/>
        <end position="702"/>
    </location>
</feature>
<evidence type="ECO:0000256" key="6">
    <source>
        <dbReference type="ARBA" id="ARBA00019964"/>
    </source>
</evidence>
<feature type="compositionally biased region" description="Polar residues" evidence="18">
    <location>
        <begin position="543"/>
        <end position="566"/>
    </location>
</feature>
<evidence type="ECO:0000313" key="21">
    <source>
        <dbReference type="Proteomes" id="UP001160148"/>
    </source>
</evidence>
<dbReference type="GO" id="GO:0035145">
    <property type="term" value="C:exon-exon junction complex"/>
    <property type="evidence" value="ECO:0007669"/>
    <property type="project" value="InterPro"/>
</dbReference>
<dbReference type="Pfam" id="PF09405">
    <property type="entry name" value="Btz"/>
    <property type="match status" value="1"/>
</dbReference>
<keyword evidence="13" id="KW-0694">RNA-binding</keyword>
<dbReference type="GO" id="GO:0051028">
    <property type="term" value="P:mRNA transport"/>
    <property type="evidence" value="ECO:0007669"/>
    <property type="project" value="UniProtKB-KW"/>
</dbReference>
<dbReference type="AlphaFoldDB" id="A0AAV0WT97"/>
<feature type="domain" description="Btz" evidence="19">
    <location>
        <begin position="190"/>
        <end position="388"/>
    </location>
</feature>
<dbReference type="PANTHER" id="PTHR13434:SF0">
    <property type="entry name" value="PROTEIN CASC3"/>
    <property type="match status" value="1"/>
</dbReference>
<evidence type="ECO:0000256" key="12">
    <source>
        <dbReference type="ARBA" id="ARBA00022845"/>
    </source>
</evidence>
<comment type="subcellular location">
    <subcellularLocation>
        <location evidence="2">Cell projection</location>
        <location evidence="2">Dendrite</location>
    </subcellularLocation>
    <subcellularLocation>
        <location evidence="1">Cytoplasm</location>
        <location evidence="1">Stress granule</location>
    </subcellularLocation>
    <subcellularLocation>
        <location evidence="4">Cytoplasm</location>
        <location evidence="4">Perinuclear region</location>
    </subcellularLocation>
    <subcellularLocation>
        <location evidence="3">Nucleus speckle</location>
    </subcellularLocation>
</comment>
<evidence type="ECO:0000256" key="3">
    <source>
        <dbReference type="ARBA" id="ARBA00004324"/>
    </source>
</evidence>
<keyword evidence="17" id="KW-0966">Cell projection</keyword>
<keyword evidence="10" id="KW-0747">Spliceosome</keyword>
<sequence>MDSTAVNVKEEETVAKGDVATIAATNAANSIAVTDEIVPPIKLDKEIIMTTDNVEHVVVSEQADVSNEAAITVNTTSNKEDQLNIAMASTTISTNEVDETKHNLGDTVSDKQQKPAIATVEKDIVIDETSNINLDISLKTKSESDEIYNSTMGSVFEDAVEYIINDEEDNVNEQPQDVIQEENVLDDESSSQQEIEGGDGEEDYDDEETKDPAAPAEPVVPVPVDDDTNDPQYIPRRGRFYEHDDRMAYSTTSSEGSESDNGYEEDSGDDDEVSDRRRVRRRHTGIKKQKSVTPVDTAENTALAVEDGSLPTKRVLAISKVAATTKDSETAVTADGLAKKFGVGSRKSRDLDALDRWTHDMYDESEQTRKSRDELLASYGYDIREESEAPRARRHHKYGRAATTKYTRSWQDTKAYTGAAGGQQSMKVKRGGMARRNVGGLNKNINKSTTDEYTSEFPALDDTKKSEPNTSTLPSTESSVAEGSDQNYEQQLKSLSVQNEDKKSVAAVAETSQARHHTSSRATPKYNTTSPTNRNNRQDQQNGGPSPLSSSTNNKNYYNRPSTESPISKEKGAQVNRDSPSSAANSNFFNRRPQPNSGGHTQHHNYKQQHYNSSPHNQQHQNSSPSGPRGRNFHQHHTSQQYNRDRYFSKGSIPSSSSSSNQHNYDQQHHSGAPTTAGTGRTQHGGGHYQHYNNRQYENENQPIDPPAPPTPVVRSSKRYSVQSRRELPDPVLNFGGISKTPQPHPPAPQQQNGLVMQDQQIQSQQQMQPAPQQLQQQQPIQIHQQPPPLIPQYHQPLQQIHHGMVLDHNTGMMVMAAADPTMYHHQMYATPQYATGVAPGPTAGSADEQNAAAAAAAAALQMLAAQAAVYQPVPTGATGVTSPPSGTQSLQQPETFMTTYYQPQQQPQQQPPPRRVNLAIPIVAPPPEPNQQQGNLKTNLSTTPPPTTASTN</sequence>
<feature type="compositionally biased region" description="Low complexity" evidence="18">
    <location>
        <begin position="649"/>
        <end position="660"/>
    </location>
</feature>
<feature type="compositionally biased region" description="Polar residues" evidence="18">
    <location>
        <begin position="931"/>
        <end position="942"/>
    </location>
</feature>
<evidence type="ECO:0000256" key="5">
    <source>
        <dbReference type="ARBA" id="ARBA00009548"/>
    </source>
</evidence>
<evidence type="ECO:0000256" key="18">
    <source>
        <dbReference type="SAM" id="MobiDB-lite"/>
    </source>
</evidence>
<evidence type="ECO:0000256" key="16">
    <source>
        <dbReference type="ARBA" id="ARBA00023242"/>
    </source>
</evidence>
<evidence type="ECO:0000256" key="7">
    <source>
        <dbReference type="ARBA" id="ARBA00022448"/>
    </source>
</evidence>
<evidence type="ECO:0000256" key="11">
    <source>
        <dbReference type="ARBA" id="ARBA00022816"/>
    </source>
</evidence>
<evidence type="ECO:0000256" key="4">
    <source>
        <dbReference type="ARBA" id="ARBA00004556"/>
    </source>
</evidence>
<dbReference type="GO" id="GO:0003729">
    <property type="term" value="F:mRNA binding"/>
    <property type="evidence" value="ECO:0007669"/>
    <property type="project" value="InterPro"/>
</dbReference>
<keyword evidence="14" id="KW-0866">Nonsense-mediated mRNA decay</keyword>
<gene>
    <name evidence="20" type="ORF">MEUPH1_LOCUS14369</name>
</gene>
<dbReference type="GO" id="GO:0006417">
    <property type="term" value="P:regulation of translation"/>
    <property type="evidence" value="ECO:0007669"/>
    <property type="project" value="UniProtKB-KW"/>
</dbReference>
<feature type="compositionally biased region" description="Low complexity" evidence="18">
    <location>
        <begin position="581"/>
        <end position="592"/>
    </location>
</feature>
<feature type="compositionally biased region" description="Low complexity" evidence="18">
    <location>
        <begin position="533"/>
        <end position="542"/>
    </location>
</feature>
<organism evidence="20 21">
    <name type="scientific">Macrosiphum euphorbiae</name>
    <name type="common">potato aphid</name>
    <dbReference type="NCBI Taxonomy" id="13131"/>
    <lineage>
        <taxon>Eukaryota</taxon>
        <taxon>Metazoa</taxon>
        <taxon>Ecdysozoa</taxon>
        <taxon>Arthropoda</taxon>
        <taxon>Hexapoda</taxon>
        <taxon>Insecta</taxon>
        <taxon>Pterygota</taxon>
        <taxon>Neoptera</taxon>
        <taxon>Paraneoptera</taxon>
        <taxon>Hemiptera</taxon>
        <taxon>Sternorrhyncha</taxon>
        <taxon>Aphidomorpha</taxon>
        <taxon>Aphidoidea</taxon>
        <taxon>Aphididae</taxon>
        <taxon>Macrosiphini</taxon>
        <taxon>Macrosiphum</taxon>
    </lineage>
</organism>
<keyword evidence="12" id="KW-0810">Translation regulation</keyword>
<evidence type="ECO:0000256" key="10">
    <source>
        <dbReference type="ARBA" id="ARBA00022728"/>
    </source>
</evidence>
<dbReference type="EMBL" id="CARXXK010000002">
    <property type="protein sequence ID" value="CAI6358903.1"/>
    <property type="molecule type" value="Genomic_DNA"/>
</dbReference>
<dbReference type="GO" id="GO:0000184">
    <property type="term" value="P:nuclear-transcribed mRNA catabolic process, nonsense-mediated decay"/>
    <property type="evidence" value="ECO:0007669"/>
    <property type="project" value="UniProtKB-KW"/>
</dbReference>
<evidence type="ECO:0000256" key="15">
    <source>
        <dbReference type="ARBA" id="ARBA00023187"/>
    </source>
</evidence>
<dbReference type="GO" id="GO:0005681">
    <property type="term" value="C:spliceosomal complex"/>
    <property type="evidence" value="ECO:0007669"/>
    <property type="project" value="UniProtKB-KW"/>
</dbReference>
<reference evidence="20 21" key="1">
    <citation type="submission" date="2023-01" db="EMBL/GenBank/DDBJ databases">
        <authorList>
            <person name="Whitehead M."/>
        </authorList>
    </citation>
    <scope>NUCLEOTIDE SEQUENCE [LARGE SCALE GENOMIC DNA]</scope>
</reference>
<evidence type="ECO:0000259" key="19">
    <source>
        <dbReference type="SMART" id="SM01044"/>
    </source>
</evidence>
<dbReference type="Proteomes" id="UP001160148">
    <property type="component" value="Unassembled WGS sequence"/>
</dbReference>
<evidence type="ECO:0000256" key="8">
    <source>
        <dbReference type="ARBA" id="ARBA00022490"/>
    </source>
</evidence>
<dbReference type="GO" id="GO:0010494">
    <property type="term" value="C:cytoplasmic stress granule"/>
    <property type="evidence" value="ECO:0007669"/>
    <property type="project" value="UniProtKB-SubCell"/>
</dbReference>
<feature type="compositionally biased region" description="Polar residues" evidence="18">
    <location>
        <begin position="443"/>
        <end position="452"/>
    </location>
</feature>
<feature type="compositionally biased region" description="Acidic residues" evidence="18">
    <location>
        <begin position="196"/>
        <end position="209"/>
    </location>
</feature>
<dbReference type="PANTHER" id="PTHR13434">
    <property type="entry name" value="PROTEIN CASC3"/>
    <property type="match status" value="1"/>
</dbReference>
<keyword evidence="21" id="KW-1185">Reference proteome</keyword>
<keyword evidence="16" id="KW-0539">Nucleus</keyword>
<dbReference type="GO" id="GO:0008380">
    <property type="term" value="P:RNA splicing"/>
    <property type="evidence" value="ECO:0007669"/>
    <property type="project" value="UniProtKB-KW"/>
</dbReference>
<evidence type="ECO:0000256" key="1">
    <source>
        <dbReference type="ARBA" id="ARBA00004210"/>
    </source>
</evidence>
<feature type="compositionally biased region" description="Polar residues" evidence="18">
    <location>
        <begin position="468"/>
        <end position="498"/>
    </location>
</feature>
<feature type="region of interest" description="Disordered" evidence="18">
    <location>
        <begin position="902"/>
        <end position="953"/>
    </location>
</feature>
<evidence type="ECO:0000256" key="9">
    <source>
        <dbReference type="ARBA" id="ARBA00022664"/>
    </source>
</evidence>
<feature type="region of interest" description="Disordered" evidence="18">
    <location>
        <begin position="181"/>
        <end position="294"/>
    </location>
</feature>
<dbReference type="InterPro" id="IPR018545">
    <property type="entry name" value="Btz_dom"/>
</dbReference>
<feature type="compositionally biased region" description="Basic residues" evidence="18">
    <location>
        <begin position="277"/>
        <end position="290"/>
    </location>
</feature>
<feature type="compositionally biased region" description="Low complexity" evidence="18">
    <location>
        <begin position="608"/>
        <end position="628"/>
    </location>
</feature>
<feature type="region of interest" description="Disordered" evidence="18">
    <location>
        <begin position="415"/>
        <end position="772"/>
    </location>
</feature>
<keyword evidence="7" id="KW-0813">Transport</keyword>
<dbReference type="InterPro" id="IPR028544">
    <property type="entry name" value="CASC3"/>
</dbReference>
<name>A0AAV0WT97_9HEMI</name>
<evidence type="ECO:0000256" key="13">
    <source>
        <dbReference type="ARBA" id="ARBA00022884"/>
    </source>
</evidence>